<keyword evidence="4" id="KW-1048">Host nucleus</keyword>
<evidence type="ECO:0000313" key="11">
    <source>
        <dbReference type="EMBL" id="AII81735.1"/>
    </source>
</evidence>
<evidence type="ECO:0000313" key="13">
    <source>
        <dbReference type="Proteomes" id="UP000106683"/>
    </source>
</evidence>
<dbReference type="InterPro" id="IPR007622">
    <property type="entry name" value="Herpes_UL55"/>
</dbReference>
<dbReference type="Proteomes" id="UP000106683">
    <property type="component" value="Segment"/>
</dbReference>
<keyword evidence="5" id="KW-0920">Virion tegument</keyword>
<dbReference type="EMBL" id="KF644575">
    <property type="protein sequence ID" value="AII81337.1"/>
    <property type="molecule type" value="Genomic_DNA"/>
</dbReference>
<keyword evidence="6" id="KW-0946">Virion</keyword>
<comment type="subcellular location">
    <subcellularLocation>
        <location evidence="1">Host nucleus matrix</location>
    </subcellularLocation>
    <subcellularLocation>
        <location evidence="2">Virion tegument</location>
    </subcellularLocation>
</comment>
<dbReference type="EMBL" id="KF644580">
    <property type="protein sequence ID" value="AII81735.1"/>
    <property type="molecule type" value="Genomic_DNA"/>
</dbReference>
<dbReference type="Proteomes" id="UP000145961">
    <property type="component" value="Segment"/>
</dbReference>
<proteinExistence type="inferred from homology"/>
<dbReference type="EMBL" id="KF644573">
    <property type="protein sequence ID" value="AII81178.1"/>
    <property type="molecule type" value="Genomic_DNA"/>
</dbReference>
<accession>A0A076JTN5</accession>
<evidence type="ECO:0000256" key="2">
    <source>
        <dbReference type="ARBA" id="ARBA00004535"/>
    </source>
</evidence>
<evidence type="ECO:0000256" key="1">
    <source>
        <dbReference type="ARBA" id="ARBA00004428"/>
    </source>
</evidence>
<dbReference type="EMBL" id="KF644574">
    <property type="protein sequence ID" value="AII81257.1"/>
    <property type="molecule type" value="Genomic_DNA"/>
</dbReference>
<dbReference type="Proteomes" id="UP000102843">
    <property type="component" value="Segment"/>
</dbReference>
<evidence type="ECO:0000256" key="4">
    <source>
        <dbReference type="ARBA" id="ARBA00022562"/>
    </source>
</evidence>
<name>A0A076JTN5_9ALPH</name>
<reference evidence="11 14" key="1">
    <citation type="journal article" date="1985" name="J. Am. Vet. Med. Assoc.">
        <title>Equine herpesvirus type 1 abortion in an onager and suspected herpesvirus myelitis in a zebra.</title>
        <authorList>
            <person name="Fukushi H."/>
            <person name="Guo X."/>
            <person name="Kimura T."/>
        </authorList>
    </citation>
    <scope>NUCLEOTIDE SEQUENCE [LARGE SCALE GENOMIC DNA]</scope>
    <source>
        <strain evidence="11">T-529 10/84</strain>
    </source>
</reference>
<evidence type="ECO:0000256" key="5">
    <source>
        <dbReference type="ARBA" id="ARBA00022580"/>
    </source>
</evidence>
<evidence type="ECO:0000313" key="12">
    <source>
        <dbReference type="Proteomes" id="UP000102843"/>
    </source>
</evidence>
<organism evidence="10 12">
    <name type="scientific">Equid alphaherpesvirus 1</name>
    <name type="common">Equine herpesvirus 1</name>
    <dbReference type="NCBI Taxonomy" id="10326"/>
    <lineage>
        <taxon>Viruses</taxon>
        <taxon>Duplodnaviria</taxon>
        <taxon>Heunggongvirae</taxon>
        <taxon>Peploviricota</taxon>
        <taxon>Herviviricetes</taxon>
        <taxon>Herpesvirales</taxon>
        <taxon>Orthoherpesviridae</taxon>
        <taxon>Alphaherpesvirinae</taxon>
        <taxon>Varicellovirus</taxon>
        <taxon>Varicellovirus equidalpha1</taxon>
    </lineage>
</organism>
<evidence type="ECO:0000313" key="9">
    <source>
        <dbReference type="EMBL" id="AII81257.1"/>
    </source>
</evidence>
<dbReference type="GO" id="GO:0019058">
    <property type="term" value="P:viral life cycle"/>
    <property type="evidence" value="ECO:0007669"/>
    <property type="project" value="InterPro"/>
</dbReference>
<evidence type="ECO:0000313" key="10">
    <source>
        <dbReference type="EMBL" id="AII81337.1"/>
    </source>
</evidence>
<evidence type="ECO:0000313" key="14">
    <source>
        <dbReference type="Proteomes" id="UP000118449"/>
    </source>
</evidence>
<evidence type="ECO:0000256" key="3">
    <source>
        <dbReference type="ARBA" id="ARBA00009538"/>
    </source>
</evidence>
<reference evidence="12 13" key="2">
    <citation type="journal article" date="2014" name="J. Vet. Med. Sci.">
        <title>Full Genome Sequences of Zebra-Borne Equine Herpesvirus Type 1 Isolated from Zebra, Onager and Thomson's Gazelle.</title>
        <authorList>
            <person name="Guo X."/>
            <person name="Izume S."/>
            <person name="Okada A."/>
            <person name="Ohya K."/>
            <person name="Kimura T."/>
            <person name="Fukushi H."/>
        </authorList>
    </citation>
    <scope>NUCLEOTIDE SEQUENCE [LARGE SCALE GENOMIC DNA]</scope>
    <source>
        <strain evidence="10">94-137</strain>
        <strain evidence="11">T-529 10/84</strain>
        <strain evidence="9">T-616</strain>
        <strain evidence="8">T616 delta71</strain>
    </source>
</reference>
<dbReference type="GO" id="GO:0019033">
    <property type="term" value="C:viral tegument"/>
    <property type="evidence" value="ECO:0007669"/>
    <property type="project" value="UniProtKB-SubCell"/>
</dbReference>
<evidence type="ECO:0000256" key="7">
    <source>
        <dbReference type="SAM" id="MobiDB-lite"/>
    </source>
</evidence>
<comment type="similarity">
    <text evidence="3">Belongs to the alphaherpesvirinae HHV-1 UL55 family.</text>
</comment>
<dbReference type="Pfam" id="PF04537">
    <property type="entry name" value="Herpes_UL55"/>
    <property type="match status" value="1"/>
</dbReference>
<dbReference type="GO" id="GO:0044204">
    <property type="term" value="C:host cell nuclear matrix"/>
    <property type="evidence" value="ECO:0007669"/>
    <property type="project" value="UniProtKB-SubCell"/>
</dbReference>
<sequence length="200" mass="22309">MLPANRAEHSSDAEPRDIGSHGRDHGGCYSSDCKLGLLVDISNVVSPLPLDLTWSSWETTSQPARSRSYLNTRTYTIRACCDLQTRLHAFFIGVFEKRDPEKQILLPDLTNFKCILNNPRIMQELATEHSVCSAPFSAATQYDCDEDGEESTINGLCFHCHCKTPFSLECWQAANTAQAKILSVARGITSAKERQQANKR</sequence>
<feature type="region of interest" description="Disordered" evidence="7">
    <location>
        <begin position="1"/>
        <end position="23"/>
    </location>
</feature>
<evidence type="ECO:0000313" key="8">
    <source>
        <dbReference type="EMBL" id="AII81178.1"/>
    </source>
</evidence>
<evidence type="ECO:0000256" key="6">
    <source>
        <dbReference type="ARBA" id="ARBA00022844"/>
    </source>
</evidence>
<protein>
    <submittedName>
        <fullName evidence="10">ORF4</fullName>
    </submittedName>
</protein>
<dbReference type="Proteomes" id="UP000118449">
    <property type="component" value="Segment"/>
</dbReference>